<dbReference type="EMBL" id="FUEG01000031">
    <property type="protein sequence ID" value="SJL15911.1"/>
    <property type="molecule type" value="Genomic_DNA"/>
</dbReference>
<dbReference type="STRING" id="47428.A0A284S4H2"/>
<reference evidence="3" key="1">
    <citation type="journal article" date="2017" name="Nat. Ecol. Evol.">
        <title>Genome expansion and lineage-specific genetic innovations in the forest pathogenic fungi Armillaria.</title>
        <authorList>
            <person name="Sipos G."/>
            <person name="Prasanna A.N."/>
            <person name="Walter M.C."/>
            <person name="O'Connor E."/>
            <person name="Balint B."/>
            <person name="Krizsan K."/>
            <person name="Kiss B."/>
            <person name="Hess J."/>
            <person name="Varga T."/>
            <person name="Slot J."/>
            <person name="Riley R."/>
            <person name="Boka B."/>
            <person name="Rigling D."/>
            <person name="Barry K."/>
            <person name="Lee J."/>
            <person name="Mihaltcheva S."/>
            <person name="LaButti K."/>
            <person name="Lipzen A."/>
            <person name="Waldron R."/>
            <person name="Moloney N.M."/>
            <person name="Sperisen C."/>
            <person name="Kredics L."/>
            <person name="Vagvoelgyi C."/>
            <person name="Patrignani A."/>
            <person name="Fitzpatrick D."/>
            <person name="Nagy I."/>
            <person name="Doyle S."/>
            <person name="Anderson J.B."/>
            <person name="Grigoriev I.V."/>
            <person name="Gueldener U."/>
            <person name="Muensterkoetter M."/>
            <person name="Nagy L.G."/>
        </authorList>
    </citation>
    <scope>NUCLEOTIDE SEQUENCE [LARGE SCALE GENOMIC DNA]</scope>
    <source>
        <strain evidence="3">C18/9</strain>
    </source>
</reference>
<accession>A0A284S4H2</accession>
<dbReference type="Proteomes" id="UP000219338">
    <property type="component" value="Unassembled WGS sequence"/>
</dbReference>
<protein>
    <submittedName>
        <fullName evidence="2">Uncharacterized protein</fullName>
    </submittedName>
</protein>
<reference evidence="2" key="2">
    <citation type="submission" date="2017-01" db="EMBL/GenBank/DDBJ databases">
        <authorList>
            <person name="Mah S.A."/>
            <person name="Swanson W.J."/>
            <person name="Moy G.W."/>
            <person name="Vacquier V.D."/>
        </authorList>
    </citation>
    <scope>NUCLEOTIDE SEQUENCE [LARGE SCALE GENOMIC DNA]</scope>
    <source>
        <strain evidence="2">C18/9</strain>
    </source>
</reference>
<dbReference type="AlphaFoldDB" id="A0A284S4H2"/>
<evidence type="ECO:0000313" key="1">
    <source>
        <dbReference type="EMBL" id="SJL15911.1"/>
    </source>
</evidence>
<evidence type="ECO:0000313" key="2">
    <source>
        <dbReference type="EMBL" id="SJL15914.1"/>
    </source>
</evidence>
<keyword evidence="3" id="KW-1185">Reference proteome</keyword>
<dbReference type="EMBL" id="FUEG01000031">
    <property type="protein sequence ID" value="SJL15914.1"/>
    <property type="molecule type" value="Genomic_DNA"/>
</dbReference>
<dbReference type="OrthoDB" id="2911807at2759"/>
<evidence type="ECO:0000313" key="3">
    <source>
        <dbReference type="Proteomes" id="UP000219338"/>
    </source>
</evidence>
<name>A0A284S4H2_ARMOS</name>
<organism evidence="2 3">
    <name type="scientific">Armillaria ostoyae</name>
    <name type="common">Armillaria root rot fungus</name>
    <dbReference type="NCBI Taxonomy" id="47428"/>
    <lineage>
        <taxon>Eukaryota</taxon>
        <taxon>Fungi</taxon>
        <taxon>Dikarya</taxon>
        <taxon>Basidiomycota</taxon>
        <taxon>Agaricomycotina</taxon>
        <taxon>Agaricomycetes</taxon>
        <taxon>Agaricomycetidae</taxon>
        <taxon>Agaricales</taxon>
        <taxon>Marasmiineae</taxon>
        <taxon>Physalacriaceae</taxon>
        <taxon>Armillaria</taxon>
    </lineage>
</organism>
<dbReference type="OMA" id="CLDIANN"/>
<sequence>MSKDQADVLCLQTTPSTYAPYVLSQVIEHQHALETEGKRTLEKCGLQETYPNLVHDILYGALIGFPPPLTQNFIPQNSSSAMENEAVVDQYLQEEIAAGHMYGGLSIEDGEIFFGGHFRTAPLAVIDEGSKFHVIHNLSAKDGNGDSTNSWLNAKDNPTKWYTASMFADAVVKAPPGTQVAGLDWIKAYQCSPIIPSHKCYIATYWHGLIWPNHCIPFGLTTAENIQGEVADAFKDILVWHKIPNVFKWVDDFDILRYPTRSITNDDGLTKFHYAFDLSTIFGISDPLGILWHPVVEKGHDFASKMTYVGF</sequence>
<gene>
    <name evidence="1" type="ORF">ARMOST_19419</name>
    <name evidence="2" type="ORF">ARMOST_19422</name>
</gene>
<proteinExistence type="predicted"/>